<keyword evidence="2" id="KW-1185">Reference proteome</keyword>
<name>A0ABS5YVJ8_9ACTN</name>
<dbReference type="EMBL" id="JAHKKG010000009">
    <property type="protein sequence ID" value="MBU2667469.1"/>
    <property type="molecule type" value="Genomic_DNA"/>
</dbReference>
<organism evidence="1 2">
    <name type="scientific">Paractinoplanes bogorensis</name>
    <dbReference type="NCBI Taxonomy" id="1610840"/>
    <lineage>
        <taxon>Bacteria</taxon>
        <taxon>Bacillati</taxon>
        <taxon>Actinomycetota</taxon>
        <taxon>Actinomycetes</taxon>
        <taxon>Micromonosporales</taxon>
        <taxon>Micromonosporaceae</taxon>
        <taxon>Paractinoplanes</taxon>
    </lineage>
</organism>
<evidence type="ECO:0000313" key="2">
    <source>
        <dbReference type="Proteomes" id="UP001519654"/>
    </source>
</evidence>
<evidence type="ECO:0000313" key="1">
    <source>
        <dbReference type="EMBL" id="MBU2667469.1"/>
    </source>
</evidence>
<dbReference type="Pfam" id="PF14081">
    <property type="entry name" value="DUF4262"/>
    <property type="match status" value="1"/>
</dbReference>
<dbReference type="RefSeq" id="WP_215791727.1">
    <property type="nucleotide sequence ID" value="NZ_JAHKKG010000009.1"/>
</dbReference>
<dbReference type="Proteomes" id="UP001519654">
    <property type="component" value="Unassembled WGS sequence"/>
</dbReference>
<dbReference type="InterPro" id="IPR025358">
    <property type="entry name" value="DUF4262"/>
</dbReference>
<proteinExistence type="predicted"/>
<comment type="caution">
    <text evidence="1">The sequence shown here is derived from an EMBL/GenBank/DDBJ whole genome shotgun (WGS) entry which is preliminary data.</text>
</comment>
<sequence length="277" mass="31425">MNDLIDPDRDCHCHLCAPNSEDDGCLDWRDGTARLVTEHGWSVVAIDGHDDVPPWVFTVGLWHTYGSPEVAMFGLGRTDMQAWVNRLGSQIKNGRPLRLDRPVDDVLDGFPLAARPVQPAWYSRLFESAVNFYQQPPLPIVQLVWPDRHGHFPWQEGSGDNCRADQPSLWVTPESHEPSIWTDLDDITPWPYPEDGARTQVTVNWITEGSNPISGVVRETDGSWQFLDGGEIDKKDIRVVHLHHLVARHPRIREVADLRRGEQAWLDANGSWVRSAL</sequence>
<reference evidence="1 2" key="1">
    <citation type="submission" date="2021-06" db="EMBL/GenBank/DDBJ databases">
        <title>Actinoplanes lichenicola sp. nov., and Actinoplanes ovalisporus sp. nov., isolated from lichen in Thailand.</title>
        <authorList>
            <person name="Saeng-In P."/>
            <person name="Kanchanasin P."/>
            <person name="Yuki M."/>
            <person name="Kudo T."/>
            <person name="Ohkuma M."/>
            <person name="Phongsopitanun W."/>
            <person name="Tanasupawat S."/>
        </authorList>
    </citation>
    <scope>NUCLEOTIDE SEQUENCE [LARGE SCALE GENOMIC DNA]</scope>
    <source>
        <strain evidence="1 2">NBRC 110975</strain>
    </source>
</reference>
<accession>A0ABS5YVJ8</accession>
<gene>
    <name evidence="1" type="ORF">KOI35_28550</name>
</gene>
<protein>
    <submittedName>
        <fullName evidence="1">DUF4262 domain-containing protein</fullName>
    </submittedName>
</protein>